<dbReference type="InterPro" id="IPR023996">
    <property type="entry name" value="TonB-dep_OMP_SusC/RagA"/>
</dbReference>
<dbReference type="PROSITE" id="PS52016">
    <property type="entry name" value="TONB_DEPENDENT_REC_3"/>
    <property type="match status" value="2"/>
</dbReference>
<dbReference type="InterPro" id="IPR000531">
    <property type="entry name" value="Beta-barrel_TonB"/>
</dbReference>
<dbReference type="Pfam" id="PF13715">
    <property type="entry name" value="CarbopepD_reg_2"/>
    <property type="match status" value="1"/>
</dbReference>
<evidence type="ECO:0000256" key="5">
    <source>
        <dbReference type="ARBA" id="ARBA00023077"/>
    </source>
</evidence>
<dbReference type="Pfam" id="PF00593">
    <property type="entry name" value="TonB_dep_Rec_b-barrel"/>
    <property type="match status" value="2"/>
</dbReference>
<dbReference type="Proteomes" id="UP001056426">
    <property type="component" value="Chromosome"/>
</dbReference>
<keyword evidence="11" id="KW-0732">Signal</keyword>
<name>A0A9J6ZNK2_9BACT</name>
<feature type="compositionally biased region" description="Polar residues" evidence="10">
    <location>
        <begin position="471"/>
        <end position="483"/>
    </location>
</feature>
<dbReference type="InterPro" id="IPR039426">
    <property type="entry name" value="TonB-dep_rcpt-like"/>
</dbReference>
<gene>
    <name evidence="14" type="ORF">M9189_10405</name>
</gene>
<evidence type="ECO:0000256" key="2">
    <source>
        <dbReference type="ARBA" id="ARBA00022448"/>
    </source>
</evidence>
<evidence type="ECO:0000259" key="12">
    <source>
        <dbReference type="Pfam" id="PF00593"/>
    </source>
</evidence>
<dbReference type="NCBIfam" id="TIGR04057">
    <property type="entry name" value="SusC_RagA_signa"/>
    <property type="match status" value="1"/>
</dbReference>
<evidence type="ECO:0000256" key="1">
    <source>
        <dbReference type="ARBA" id="ARBA00004571"/>
    </source>
</evidence>
<feature type="chain" id="PRO_5039924097" evidence="11">
    <location>
        <begin position="22"/>
        <end position="1540"/>
    </location>
</feature>
<dbReference type="RefSeq" id="WP_250723020.1">
    <property type="nucleotide sequence ID" value="NZ_CP098400.1"/>
</dbReference>
<dbReference type="EMBL" id="CP098400">
    <property type="protein sequence ID" value="URW79265.1"/>
    <property type="molecule type" value="Genomic_DNA"/>
</dbReference>
<keyword evidence="4 8" id="KW-0812">Transmembrane</keyword>
<dbReference type="KEGG" id="alkq:M9189_10405"/>
<keyword evidence="6 8" id="KW-0472">Membrane</keyword>
<dbReference type="InterPro" id="IPR012910">
    <property type="entry name" value="Plug_dom"/>
</dbReference>
<dbReference type="Gene3D" id="2.40.170.20">
    <property type="entry name" value="TonB-dependent receptor, beta-barrel domain"/>
    <property type="match status" value="2"/>
</dbReference>
<evidence type="ECO:0000256" key="8">
    <source>
        <dbReference type="PROSITE-ProRule" id="PRU01360"/>
    </source>
</evidence>
<feature type="signal peptide" evidence="11">
    <location>
        <begin position="1"/>
        <end position="21"/>
    </location>
</feature>
<evidence type="ECO:0000256" key="10">
    <source>
        <dbReference type="SAM" id="MobiDB-lite"/>
    </source>
</evidence>
<sequence>MNRIFKKQSFLVLLMGWFSLAGVSAQETRVSGIVTDASMGDGLPGVAVVVKGSTTGTITAIDGSYSITANVGDVLQYSFIGFDTEERVVEQGVTTINVALTTSLIGIDEVVVIGYGSVKKSDATGSVGVVSTRDFNKGAIVSPQDLLVGKSAGVVITNSGGAPGAGATIRIRGGSSLNASNDPLIIVDGVPLDNKNVSGSSNLLSFVNPNDIESFTVLKDASATAIYGSRASNGVILITTKQGQEGTPLRINYTANTSVSNAIRYTDVYSGDEMRQIAISRPELYGTNNLDLLGVYNTNWQDEIFRTAMTHDHNLSVSGAWDFLPYRVSVGYTNQEGILKNTDMERFTGALSLNPTFFNKALKVNLNAKGMITNHNFGDQGAIGSALSMDPTQPVKNGDPNFDGYFQWSAYGADLGTPNPVEQALAIDNKSTVKRVIANAQFDYSFPFLEGLRANLNMATDYAESEGHNNRPITSPTVLTNPTRGRLTDYGSTNKNQLLDFYLNYVTNLTNIKSTVDVTAGYSWQHFQREGYNYAIGRMPADQPIEDSNYITENYLVSFFGRLNYTFNEKYLATFTLRNDGSSRFDEDNRWGIFPSVALAWKINEEGFLKDIQGLTELKLRLGWGITGQQDITDNDYPYQPLYNEAAPGSYYYINGRYIPTLRPDPYDPDIKWEETETRNIGLDFGFLDHRVNGSFDVYYRETVDLINEVAIPTGSNFSNKLLTNVGSLENKGFELALNLIPIKRSHMSLNLGFNLTYNKSEITKLLMSDDPSYIGVLYGGSMTGYNQVSRVGYAPYSFFVNKQIYDKATGMPIEGLYADLSGDGGSVAGENQDKYIYKKPAPDYLLGFSFNTNWQDEIFRTAMTHDHNLSVSGAWDFLPYRVSVGYTNQEGILKNTDMERFTGALSLNPTFFNKALKVNLNAKGMITNHNFGDQGAIGSALSMDPTQPVKNGDPNFDGYFQWSAYGADLGTPNPVEQALAIDNKSTVKRVIANAQFDYSFPFLEGLRANLNMATDYAESEGHNNRPITSPTVLTNPTRGRLTDYGSTNKNQLLDFYLNYVTNLTNIKSTVDVTAGYSWQHFQREGYNYAIGRMPADQPIEDSNYITENYLVSFFGRLNYTFNEKYLATFTLRNDGSSRFDEDNRWGIFPSVALAWKINEEGFLKDIQGLTELKLRLGWGITGQQDITDNDYPYQPLYNEAAPGSYYYINGRYIPTLRPDPYDPDIKWEETETRNIGLDFGFLDHRVNGSFDVYYRETVDLINEVAIPTGSNFSNKLLTNVGSLENKGFELALNLIPIKRSHMSLNLGFNLTYNKSEITKLLMSDDPSYIGVLYGGSMTGYNQVSRVGYAPYSFFVNKQIYDKATGMPIEGLYADLSGDGGSVAGENQDKYIYKKPAPDYLLGFSFRFNYKKFDLSASSRASIGNYVYNGVLSGTSYDQMYQIGYWKNMPRAHKDTQFVKRQFTSDYYVENASFFKLDNITAGYNVGNLTDRLSAYVSLTAQNIWTITKYSGLDPEVEGGVDNNIYPRPQVFMLGINLSF</sequence>
<dbReference type="InterPro" id="IPR036942">
    <property type="entry name" value="Beta-barrel_TonB_sf"/>
</dbReference>
<accession>A0A9J6ZNK2</accession>
<organism evidence="14 15">
    <name type="scientific">Xiashengella succiniciproducens</name>
    <dbReference type="NCBI Taxonomy" id="2949635"/>
    <lineage>
        <taxon>Bacteria</taxon>
        <taxon>Pseudomonadati</taxon>
        <taxon>Bacteroidota</taxon>
        <taxon>Bacteroidia</taxon>
        <taxon>Marinilabiliales</taxon>
        <taxon>Marinilabiliaceae</taxon>
        <taxon>Xiashengella</taxon>
    </lineage>
</organism>
<evidence type="ECO:0000256" key="7">
    <source>
        <dbReference type="ARBA" id="ARBA00023237"/>
    </source>
</evidence>
<evidence type="ECO:0000256" key="9">
    <source>
        <dbReference type="RuleBase" id="RU003357"/>
    </source>
</evidence>
<comment type="similarity">
    <text evidence="8 9">Belongs to the TonB-dependent receptor family.</text>
</comment>
<feature type="domain" description="TonB-dependent receptor plug" evidence="13">
    <location>
        <begin position="120"/>
        <end position="235"/>
    </location>
</feature>
<keyword evidence="7 8" id="KW-0998">Cell outer membrane</keyword>
<dbReference type="SUPFAM" id="SSF49464">
    <property type="entry name" value="Carboxypeptidase regulatory domain-like"/>
    <property type="match status" value="1"/>
</dbReference>
<proteinExistence type="inferred from homology"/>
<evidence type="ECO:0000259" key="13">
    <source>
        <dbReference type="Pfam" id="PF07715"/>
    </source>
</evidence>
<dbReference type="InterPro" id="IPR008969">
    <property type="entry name" value="CarboxyPept-like_regulatory"/>
</dbReference>
<dbReference type="SUPFAM" id="SSF56935">
    <property type="entry name" value="Porins"/>
    <property type="match status" value="2"/>
</dbReference>
<keyword evidence="5 9" id="KW-0798">TonB box</keyword>
<feature type="domain" description="TonB-dependent receptor-like beta-barrel" evidence="12">
    <location>
        <begin position="955"/>
        <end position="1417"/>
    </location>
</feature>
<dbReference type="NCBIfam" id="TIGR04056">
    <property type="entry name" value="OMP_RagA_SusC"/>
    <property type="match status" value="2"/>
</dbReference>
<dbReference type="Pfam" id="PF07715">
    <property type="entry name" value="Plug"/>
    <property type="match status" value="1"/>
</dbReference>
<evidence type="ECO:0000313" key="15">
    <source>
        <dbReference type="Proteomes" id="UP001056426"/>
    </source>
</evidence>
<feature type="region of interest" description="Disordered" evidence="10">
    <location>
        <begin position="465"/>
        <end position="484"/>
    </location>
</feature>
<dbReference type="Gene3D" id="2.60.40.1120">
    <property type="entry name" value="Carboxypeptidase-like, regulatory domain"/>
    <property type="match status" value="1"/>
</dbReference>
<comment type="subcellular location">
    <subcellularLocation>
        <location evidence="1 8">Cell outer membrane</location>
        <topology evidence="1 8">Multi-pass membrane protein</topology>
    </subcellularLocation>
</comment>
<dbReference type="GO" id="GO:0009279">
    <property type="term" value="C:cell outer membrane"/>
    <property type="evidence" value="ECO:0007669"/>
    <property type="project" value="UniProtKB-SubCell"/>
</dbReference>
<keyword evidence="3 8" id="KW-1134">Transmembrane beta strand</keyword>
<evidence type="ECO:0000256" key="11">
    <source>
        <dbReference type="SAM" id="SignalP"/>
    </source>
</evidence>
<feature type="region of interest" description="Disordered" evidence="10">
    <location>
        <begin position="1020"/>
        <end position="1039"/>
    </location>
</feature>
<dbReference type="InterPro" id="IPR037066">
    <property type="entry name" value="Plug_dom_sf"/>
</dbReference>
<keyword evidence="2 8" id="KW-0813">Transport</keyword>
<evidence type="ECO:0000256" key="4">
    <source>
        <dbReference type="ARBA" id="ARBA00022692"/>
    </source>
</evidence>
<reference evidence="14" key="1">
    <citation type="submission" date="2022-05" db="EMBL/GenBank/DDBJ databases">
        <authorList>
            <person name="Sun X."/>
        </authorList>
    </citation>
    <scope>NUCLEOTIDE SEQUENCE</scope>
    <source>
        <strain evidence="14">Ai-910</strain>
    </source>
</reference>
<reference evidence="14" key="2">
    <citation type="submission" date="2022-06" db="EMBL/GenBank/DDBJ databases">
        <title>Xiashengella guii gen. nov. sp. nov., a bacterium isolated form anaerobic digestion tank.</title>
        <authorList>
            <person name="Huang H."/>
        </authorList>
    </citation>
    <scope>NUCLEOTIDE SEQUENCE</scope>
    <source>
        <strain evidence="14">Ai-910</strain>
    </source>
</reference>
<evidence type="ECO:0000256" key="3">
    <source>
        <dbReference type="ARBA" id="ARBA00022452"/>
    </source>
</evidence>
<keyword evidence="15" id="KW-1185">Reference proteome</keyword>
<dbReference type="Gene3D" id="2.170.130.10">
    <property type="entry name" value="TonB-dependent receptor, plug domain"/>
    <property type="match status" value="1"/>
</dbReference>
<evidence type="ECO:0000313" key="14">
    <source>
        <dbReference type="EMBL" id="URW79265.1"/>
    </source>
</evidence>
<feature type="domain" description="TonB-dependent receptor-like beta-barrel" evidence="12">
    <location>
        <begin position="400"/>
        <end position="847"/>
    </location>
</feature>
<feature type="compositionally biased region" description="Polar residues" evidence="10">
    <location>
        <begin position="1026"/>
        <end position="1038"/>
    </location>
</feature>
<evidence type="ECO:0000256" key="6">
    <source>
        <dbReference type="ARBA" id="ARBA00023136"/>
    </source>
</evidence>
<protein>
    <submittedName>
        <fullName evidence="14">SusC/RagA family TonB-linked outer membrane protein</fullName>
    </submittedName>
</protein>
<dbReference type="InterPro" id="IPR023997">
    <property type="entry name" value="TonB-dep_OMP_SusC/RagA_CS"/>
</dbReference>